<dbReference type="GO" id="GO:0032259">
    <property type="term" value="P:methylation"/>
    <property type="evidence" value="ECO:0007669"/>
    <property type="project" value="InterPro"/>
</dbReference>
<reference evidence="2" key="1">
    <citation type="submission" date="2015-04" db="EMBL/GenBank/DDBJ databases">
        <title>The genome sequence of the plant pathogenic Rhizarian Plasmodiophora brassicae reveals insights in its biotrophic life cycle and the origin of chitin synthesis.</title>
        <authorList>
            <person name="Schwelm A."/>
            <person name="Fogelqvist J."/>
            <person name="Knaust A."/>
            <person name="Julke S."/>
            <person name="Lilja T."/>
            <person name="Dhandapani V."/>
            <person name="Bonilla-Rosso G."/>
            <person name="Karlsson M."/>
            <person name="Shevchenko A."/>
            <person name="Choi S.R."/>
            <person name="Kim H.G."/>
            <person name="Park J.Y."/>
            <person name="Lim Y.P."/>
            <person name="Ludwig-Muller J."/>
            <person name="Dixelius C."/>
        </authorList>
    </citation>
    <scope>NUCLEOTIDE SEQUENCE</scope>
    <source>
        <tissue evidence="2">Potato root galls</tissue>
    </source>
</reference>
<dbReference type="EMBL" id="HACM01009691">
    <property type="protein sequence ID" value="CRZ10133.1"/>
    <property type="molecule type" value="Transcribed_RNA"/>
</dbReference>
<dbReference type="Pfam" id="PF01728">
    <property type="entry name" value="FtsJ"/>
    <property type="match status" value="1"/>
</dbReference>
<evidence type="ECO:0000313" key="2">
    <source>
        <dbReference type="EMBL" id="CRZ10133.1"/>
    </source>
</evidence>
<name>A0A0H5R7N3_9EUKA</name>
<evidence type="ECO:0000259" key="1">
    <source>
        <dbReference type="Pfam" id="PF01728"/>
    </source>
</evidence>
<dbReference type="AlphaFoldDB" id="A0A0H5R7N3"/>
<dbReference type="SUPFAM" id="SSF53335">
    <property type="entry name" value="S-adenosyl-L-methionine-dependent methyltransferases"/>
    <property type="match status" value="1"/>
</dbReference>
<proteinExistence type="predicted"/>
<organism evidence="2">
    <name type="scientific">Spongospora subterranea</name>
    <dbReference type="NCBI Taxonomy" id="70186"/>
    <lineage>
        <taxon>Eukaryota</taxon>
        <taxon>Sar</taxon>
        <taxon>Rhizaria</taxon>
        <taxon>Endomyxa</taxon>
        <taxon>Phytomyxea</taxon>
        <taxon>Plasmodiophorida</taxon>
        <taxon>Plasmodiophoridae</taxon>
        <taxon>Spongospora</taxon>
    </lineage>
</organism>
<dbReference type="InterPro" id="IPR029063">
    <property type="entry name" value="SAM-dependent_MTases_sf"/>
</dbReference>
<dbReference type="InterPro" id="IPR002877">
    <property type="entry name" value="RNA_MeTrfase_FtsJ_dom"/>
</dbReference>
<dbReference type="Gene3D" id="3.40.50.12760">
    <property type="match status" value="1"/>
</dbReference>
<sequence>MASYKASVPHRFQVSNRGCRNSALLIADKCASRCAEWLPSPTALRCPQHEYLDYPETKQMVEYLDSHDQSSSFKRWATTRNRAETDPNILKCFYRRPNTEDVHKEAKRWDSCQENIVPLFNRFLRYAADIDNGVHYVQRAKEICQTQGSFKFLDMGFAPGGMSELLLDADSRITGAGITLGAGNGGNVYHEYLCNNSRYAVIEADILKISQHPDGLSGFMSVPEGGFDLIIAGITISGSHQAEESEHVNLKDRLHIIQLALAMRHLRPGGILLVRMHLSIRLLEMQMLGLLIKCHEKETITKPLTEFAMRKTFWILFENFVPDATLSKRLQTICTQVGALENDLLGIGIDAFLQQFGSRLIATLSPVWKKQSDVLEWIMSGKRDRLCGKCRATSSVCRYCLSVVFPDVVRAVGDVMSRLKNTNRPLLL</sequence>
<protein>
    <recommendedName>
        <fullName evidence="1">Ribosomal RNA methyltransferase FtsJ domain-containing protein</fullName>
    </recommendedName>
</protein>
<accession>A0A0H5R7N3</accession>
<dbReference type="GO" id="GO:0008168">
    <property type="term" value="F:methyltransferase activity"/>
    <property type="evidence" value="ECO:0007669"/>
    <property type="project" value="InterPro"/>
</dbReference>
<feature type="domain" description="Ribosomal RNA methyltransferase FtsJ" evidence="1">
    <location>
        <begin position="150"/>
        <end position="305"/>
    </location>
</feature>